<accession>A0A081AWD8</accession>
<evidence type="ECO:0000313" key="2">
    <source>
        <dbReference type="EMBL" id="ETO83199.1"/>
    </source>
</evidence>
<dbReference type="AlphaFoldDB" id="A0A081AWD8"/>
<comment type="caution">
    <text evidence="2">The sequence shown here is derived from an EMBL/GenBank/DDBJ whole genome shotgun (WGS) entry which is preliminary data.</text>
</comment>
<evidence type="ECO:0000256" key="1">
    <source>
        <dbReference type="SAM" id="SignalP"/>
    </source>
</evidence>
<feature type="chain" id="PRO_5001754471" description="Secreted protein" evidence="1">
    <location>
        <begin position="19"/>
        <end position="211"/>
    </location>
</feature>
<gene>
    <name evidence="2" type="ORF">F444_02711</name>
</gene>
<dbReference type="EMBL" id="ANJA01000528">
    <property type="protein sequence ID" value="ETO83199.1"/>
    <property type="molecule type" value="Genomic_DNA"/>
</dbReference>
<reference evidence="2 3" key="1">
    <citation type="submission" date="2013-11" db="EMBL/GenBank/DDBJ databases">
        <title>The Genome Sequence of Phytophthora parasitica P1976.</title>
        <authorList>
            <consortium name="The Broad Institute Genomics Platform"/>
            <person name="Russ C."/>
            <person name="Tyler B."/>
            <person name="Panabieres F."/>
            <person name="Shan W."/>
            <person name="Tripathy S."/>
            <person name="Grunwald N."/>
            <person name="Machado M."/>
            <person name="Johnson C.S."/>
            <person name="Walker B."/>
            <person name="Young S."/>
            <person name="Zeng Q."/>
            <person name="Gargeya S."/>
            <person name="Fitzgerald M."/>
            <person name="Haas B."/>
            <person name="Abouelleil A."/>
            <person name="Allen A.W."/>
            <person name="Alvarado L."/>
            <person name="Arachchi H.M."/>
            <person name="Berlin A.M."/>
            <person name="Chapman S.B."/>
            <person name="Gainer-Dewar J."/>
            <person name="Goldberg J."/>
            <person name="Griggs A."/>
            <person name="Gujja S."/>
            <person name="Hansen M."/>
            <person name="Howarth C."/>
            <person name="Imamovic A."/>
            <person name="Ireland A."/>
            <person name="Larimer J."/>
            <person name="McCowan C."/>
            <person name="Murphy C."/>
            <person name="Pearson M."/>
            <person name="Poon T.W."/>
            <person name="Priest M."/>
            <person name="Roberts A."/>
            <person name="Saif S."/>
            <person name="Shea T."/>
            <person name="Sisk P."/>
            <person name="Sykes S."/>
            <person name="Wortman J."/>
            <person name="Nusbaum C."/>
            <person name="Birren B."/>
        </authorList>
    </citation>
    <scope>NUCLEOTIDE SEQUENCE [LARGE SCALE GENOMIC DNA]</scope>
    <source>
        <strain evidence="2 3">P1976</strain>
    </source>
</reference>
<evidence type="ECO:0000313" key="3">
    <source>
        <dbReference type="Proteomes" id="UP000028582"/>
    </source>
</evidence>
<dbReference type="Proteomes" id="UP000028582">
    <property type="component" value="Unassembled WGS sequence"/>
</dbReference>
<name>A0A081AWD8_PHYNI</name>
<organism evidence="2 3">
    <name type="scientific">Phytophthora nicotianae P1976</name>
    <dbReference type="NCBI Taxonomy" id="1317066"/>
    <lineage>
        <taxon>Eukaryota</taxon>
        <taxon>Sar</taxon>
        <taxon>Stramenopiles</taxon>
        <taxon>Oomycota</taxon>
        <taxon>Peronosporomycetes</taxon>
        <taxon>Peronosporales</taxon>
        <taxon>Peronosporaceae</taxon>
        <taxon>Phytophthora</taxon>
    </lineage>
</organism>
<keyword evidence="1" id="KW-0732">Signal</keyword>
<sequence length="211" mass="23105">MSYTTLVAVFMIIVVKLACRRRATKPVVPNDKTWFRPPARYCCRNNSTTGTLTPALDACWICATSTSMGSVNAALNTPPISDEMTCSLVVRTRSGLLRLYTMFSACTEKKKREDQSATRLTENMPEPFMSAATPSFWITLTPMRMERDMVSSGVICSRKMGSVITRVLSSSVGLSTKPWKPPPIPPAMTSAVPLPILSFLTKGVSAVRATE</sequence>
<feature type="signal peptide" evidence="1">
    <location>
        <begin position="1"/>
        <end position="18"/>
    </location>
</feature>
<evidence type="ECO:0008006" key="4">
    <source>
        <dbReference type="Google" id="ProtNLM"/>
    </source>
</evidence>
<protein>
    <recommendedName>
        <fullName evidence="4">Secreted protein</fullName>
    </recommendedName>
</protein>
<proteinExistence type="predicted"/>